<keyword evidence="1" id="KW-1185">Reference proteome</keyword>
<protein>
    <submittedName>
        <fullName evidence="2">DUF1456 domain-containing protein</fullName>
    </submittedName>
</protein>
<reference evidence="2" key="1">
    <citation type="submission" date="2016-11" db="UniProtKB">
        <authorList>
            <consortium name="WormBaseParasite"/>
        </authorList>
    </citation>
    <scope>IDENTIFICATION</scope>
</reference>
<name>A0A1I7X3M4_HETBA</name>
<evidence type="ECO:0000313" key="1">
    <source>
        <dbReference type="Proteomes" id="UP000095283"/>
    </source>
</evidence>
<organism evidence="1 2">
    <name type="scientific">Heterorhabditis bacteriophora</name>
    <name type="common">Entomopathogenic nematode worm</name>
    <dbReference type="NCBI Taxonomy" id="37862"/>
    <lineage>
        <taxon>Eukaryota</taxon>
        <taxon>Metazoa</taxon>
        <taxon>Ecdysozoa</taxon>
        <taxon>Nematoda</taxon>
        <taxon>Chromadorea</taxon>
        <taxon>Rhabditida</taxon>
        <taxon>Rhabditina</taxon>
        <taxon>Rhabditomorpha</taxon>
        <taxon>Strongyloidea</taxon>
        <taxon>Heterorhabditidae</taxon>
        <taxon>Heterorhabditis</taxon>
    </lineage>
</organism>
<accession>A0A1I7X3M4</accession>
<dbReference type="Proteomes" id="UP000095283">
    <property type="component" value="Unplaced"/>
</dbReference>
<dbReference type="AlphaFoldDB" id="A0A1I7X3M4"/>
<dbReference type="WBParaSite" id="Hba_11979">
    <property type="protein sequence ID" value="Hba_11979"/>
    <property type="gene ID" value="Hba_11979"/>
</dbReference>
<evidence type="ECO:0000313" key="2">
    <source>
        <dbReference type="WBParaSite" id="Hba_11979"/>
    </source>
</evidence>
<sequence>MEEYYTVTDFLRRVLGVQMMFSEEELVDKLHNHGYRDTATIEKLMEGGLIETTNGNLRHKRFNPKYNFNLGLRKFRGVLYD</sequence>
<proteinExistence type="predicted"/>